<evidence type="ECO:0000256" key="3">
    <source>
        <dbReference type="ARBA" id="ARBA00022664"/>
    </source>
</evidence>
<dbReference type="Gene3D" id="2.30.30.100">
    <property type="match status" value="1"/>
</dbReference>
<dbReference type="CDD" id="cd01723">
    <property type="entry name" value="LSm4"/>
    <property type="match status" value="1"/>
</dbReference>
<dbReference type="STRING" id="1789683.A0A1X7QYH6"/>
<comment type="function">
    <text evidence="9">Binds specifically to the 3'-terminal U-tract of U6 snRNA.</text>
</comment>
<evidence type="ECO:0000256" key="5">
    <source>
        <dbReference type="ARBA" id="ARBA00022884"/>
    </source>
</evidence>
<name>A0A1X7QYH6_9SACH</name>
<dbReference type="PANTHER" id="PTHR23338">
    <property type="entry name" value="SMALL NUCLEAR RIBONUCLEOPROTEIN SM"/>
    <property type="match status" value="1"/>
</dbReference>
<evidence type="ECO:0000256" key="1">
    <source>
        <dbReference type="ARBA" id="ARBA00004123"/>
    </source>
</evidence>
<dbReference type="GO" id="GO:0097525">
    <property type="term" value="C:spliceosomal snRNP complex"/>
    <property type="evidence" value="ECO:0007669"/>
    <property type="project" value="UniProtKB-ARBA"/>
</dbReference>
<evidence type="ECO:0000259" key="11">
    <source>
        <dbReference type="PROSITE" id="PS52002"/>
    </source>
</evidence>
<dbReference type="PROSITE" id="PS52002">
    <property type="entry name" value="SM"/>
    <property type="match status" value="1"/>
</dbReference>
<dbReference type="InterPro" id="IPR027141">
    <property type="entry name" value="LSm4/Sm_D1/D3"/>
</dbReference>
<dbReference type="InterPro" id="IPR034101">
    <property type="entry name" value="Lsm4"/>
</dbReference>
<proteinExistence type="inferred from homology"/>
<keyword evidence="6 9" id="KW-0508">mRNA splicing</keyword>
<reference evidence="12 13" key="1">
    <citation type="submission" date="2017-04" db="EMBL/GenBank/DDBJ databases">
        <authorList>
            <person name="Afonso C.L."/>
            <person name="Miller P.J."/>
            <person name="Scott M.A."/>
            <person name="Spackman E."/>
            <person name="Goraichik I."/>
            <person name="Dimitrov K.M."/>
            <person name="Suarez D.L."/>
            <person name="Swayne D.E."/>
        </authorList>
    </citation>
    <scope>NUCLEOTIDE SEQUENCE [LARGE SCALE GENOMIC DNA]</scope>
</reference>
<evidence type="ECO:0000256" key="10">
    <source>
        <dbReference type="SAM" id="MobiDB-lite"/>
    </source>
</evidence>
<evidence type="ECO:0000256" key="7">
    <source>
        <dbReference type="ARBA" id="ARBA00023242"/>
    </source>
</evidence>
<keyword evidence="3 9" id="KW-0507">mRNA processing</keyword>
<feature type="domain" description="Sm" evidence="11">
    <location>
        <begin position="2"/>
        <end position="79"/>
    </location>
</feature>
<evidence type="ECO:0000256" key="2">
    <source>
        <dbReference type="ARBA" id="ARBA00006850"/>
    </source>
</evidence>
<keyword evidence="5 9" id="KW-0694">RNA-binding</keyword>
<keyword evidence="8 9" id="KW-0687">Ribonucleoprotein</keyword>
<evidence type="ECO:0000313" key="12">
    <source>
        <dbReference type="EMBL" id="SMN18240.1"/>
    </source>
</evidence>
<dbReference type="EMBL" id="FXLY01000002">
    <property type="protein sequence ID" value="SMN18240.1"/>
    <property type="molecule type" value="Genomic_DNA"/>
</dbReference>
<feature type="compositionally biased region" description="Low complexity" evidence="10">
    <location>
        <begin position="88"/>
        <end position="127"/>
    </location>
</feature>
<keyword evidence="4 9" id="KW-0747">Spliceosome</keyword>
<dbReference type="InterPro" id="IPR047575">
    <property type="entry name" value="Sm"/>
</dbReference>
<gene>
    <name evidence="9" type="primary">LSM4</name>
    <name evidence="12" type="ORF">KASA_0Q06875G</name>
</gene>
<keyword evidence="7 9" id="KW-0539">Nucleus</keyword>
<organism evidence="12 13">
    <name type="scientific">Maudiozyma saulgeensis</name>
    <dbReference type="NCBI Taxonomy" id="1789683"/>
    <lineage>
        <taxon>Eukaryota</taxon>
        <taxon>Fungi</taxon>
        <taxon>Dikarya</taxon>
        <taxon>Ascomycota</taxon>
        <taxon>Saccharomycotina</taxon>
        <taxon>Saccharomycetes</taxon>
        <taxon>Saccharomycetales</taxon>
        <taxon>Saccharomycetaceae</taxon>
        <taxon>Maudiozyma</taxon>
    </lineage>
</organism>
<sequence>MLPLYLLTNAKGQQVRIELKSGEVIEGELTNVDNWMNVTLANVNEYKSSDNNAQMEVLKSTEIYLKGIYIKYIKLQDDIISTVKQQINSNQNNNSGNKYNNRKYNNNNRNYNNNQGSGNRRNNYNNRDMNRRHNNNNYQQQNRRSYHHNPNSNNNNNNSNEYSRPSHDGTGGYVQHHTIFNNDNENKVEF</sequence>
<dbReference type="GO" id="GO:0003723">
    <property type="term" value="F:RNA binding"/>
    <property type="evidence" value="ECO:0007669"/>
    <property type="project" value="UniProtKB-KW"/>
</dbReference>
<dbReference type="InterPro" id="IPR001163">
    <property type="entry name" value="Sm_dom_euk/arc"/>
</dbReference>
<dbReference type="GO" id="GO:0000398">
    <property type="term" value="P:mRNA splicing, via spliceosome"/>
    <property type="evidence" value="ECO:0007669"/>
    <property type="project" value="InterPro"/>
</dbReference>
<comment type="subcellular location">
    <subcellularLocation>
        <location evidence="1 9">Nucleus</location>
    </subcellularLocation>
</comment>
<accession>A0A1X7QYH6</accession>
<dbReference type="GO" id="GO:0005681">
    <property type="term" value="C:spliceosomal complex"/>
    <property type="evidence" value="ECO:0007669"/>
    <property type="project" value="UniProtKB-UniRule"/>
</dbReference>
<dbReference type="AlphaFoldDB" id="A0A1X7QYH6"/>
<feature type="region of interest" description="Disordered" evidence="10">
    <location>
        <begin position="88"/>
        <end position="190"/>
    </location>
</feature>
<dbReference type="Proteomes" id="UP000196158">
    <property type="component" value="Unassembled WGS sequence"/>
</dbReference>
<evidence type="ECO:0000256" key="4">
    <source>
        <dbReference type="ARBA" id="ARBA00022728"/>
    </source>
</evidence>
<dbReference type="InterPro" id="IPR010920">
    <property type="entry name" value="LSM_dom_sf"/>
</dbReference>
<comment type="similarity">
    <text evidence="2 9">Belongs to the snRNP Sm proteins family.</text>
</comment>
<dbReference type="Pfam" id="PF01423">
    <property type="entry name" value="LSM"/>
    <property type="match status" value="1"/>
</dbReference>
<dbReference type="OrthoDB" id="747253at2759"/>
<comment type="subunit">
    <text evidence="9">LSm subunits form a heteromer with a doughnut shape.</text>
</comment>
<dbReference type="GO" id="GO:0000956">
    <property type="term" value="P:nuclear-transcribed mRNA catabolic process"/>
    <property type="evidence" value="ECO:0007669"/>
    <property type="project" value="UniProtKB-UniRule"/>
</dbReference>
<evidence type="ECO:0000313" key="13">
    <source>
        <dbReference type="Proteomes" id="UP000196158"/>
    </source>
</evidence>
<dbReference type="FunFam" id="2.30.30.100:FF:000064">
    <property type="entry name" value="U6 snRNA-associated Sm-like protein LSm4"/>
    <property type="match status" value="1"/>
</dbReference>
<feature type="compositionally biased region" description="Low complexity" evidence="10">
    <location>
        <begin position="135"/>
        <end position="163"/>
    </location>
</feature>
<protein>
    <recommendedName>
        <fullName evidence="9">LSM complex subunit LSM4</fullName>
    </recommendedName>
</protein>
<evidence type="ECO:0000256" key="8">
    <source>
        <dbReference type="ARBA" id="ARBA00023274"/>
    </source>
</evidence>
<evidence type="ECO:0000256" key="9">
    <source>
        <dbReference type="RuleBase" id="RU365049"/>
    </source>
</evidence>
<keyword evidence="13" id="KW-1185">Reference proteome</keyword>
<dbReference type="SUPFAM" id="SSF50182">
    <property type="entry name" value="Sm-like ribonucleoproteins"/>
    <property type="match status" value="1"/>
</dbReference>
<dbReference type="SMART" id="SM00651">
    <property type="entry name" value="Sm"/>
    <property type="match status" value="1"/>
</dbReference>
<evidence type="ECO:0000256" key="6">
    <source>
        <dbReference type="ARBA" id="ARBA00023187"/>
    </source>
</evidence>